<evidence type="ECO:0000256" key="1">
    <source>
        <dbReference type="ARBA" id="ARBA00004123"/>
    </source>
</evidence>
<dbReference type="GO" id="GO:0031267">
    <property type="term" value="F:small GTPase binding"/>
    <property type="evidence" value="ECO:0007669"/>
    <property type="project" value="InterPro"/>
</dbReference>
<evidence type="ECO:0000256" key="3">
    <source>
        <dbReference type="ARBA" id="ARBA00022448"/>
    </source>
</evidence>
<dbReference type="AlphaFoldDB" id="A0A1Y2FCA5"/>
<gene>
    <name evidence="6" type="ORF">BCR37DRAFT_71014</name>
</gene>
<keyword evidence="4" id="KW-0539">Nucleus</keyword>
<protein>
    <submittedName>
        <fullName evidence="6">Armadillo-type protein</fullName>
    </submittedName>
</protein>
<evidence type="ECO:0000313" key="7">
    <source>
        <dbReference type="Proteomes" id="UP000193685"/>
    </source>
</evidence>
<dbReference type="Pfam" id="PF25758">
    <property type="entry name" value="TPR_IPO11"/>
    <property type="match status" value="1"/>
</dbReference>
<dbReference type="PANTHER" id="PTHR10997">
    <property type="entry name" value="IMPORTIN-7, 8, 11"/>
    <property type="match status" value="1"/>
</dbReference>
<dbReference type="SUPFAM" id="SSF48371">
    <property type="entry name" value="ARM repeat"/>
    <property type="match status" value="1"/>
</dbReference>
<dbReference type="STRING" id="56484.A0A1Y2FCA5"/>
<accession>A0A1Y2FCA5</accession>
<dbReference type="GO" id="GO:0006606">
    <property type="term" value="P:protein import into nucleus"/>
    <property type="evidence" value="ECO:0007669"/>
    <property type="project" value="TreeGrafter"/>
</dbReference>
<dbReference type="PANTHER" id="PTHR10997:SF7">
    <property type="entry name" value="IMPORTIN-11"/>
    <property type="match status" value="1"/>
</dbReference>
<evidence type="ECO:0000313" key="6">
    <source>
        <dbReference type="EMBL" id="ORY80485.1"/>
    </source>
</evidence>
<dbReference type="InterPro" id="IPR011989">
    <property type="entry name" value="ARM-like"/>
</dbReference>
<dbReference type="GO" id="GO:0005635">
    <property type="term" value="C:nuclear envelope"/>
    <property type="evidence" value="ECO:0007669"/>
    <property type="project" value="TreeGrafter"/>
</dbReference>
<dbReference type="InterPro" id="IPR001494">
    <property type="entry name" value="Importin-beta_N"/>
</dbReference>
<dbReference type="GO" id="GO:0005829">
    <property type="term" value="C:cytosol"/>
    <property type="evidence" value="ECO:0007669"/>
    <property type="project" value="TreeGrafter"/>
</dbReference>
<evidence type="ECO:0000256" key="2">
    <source>
        <dbReference type="ARBA" id="ARBA00007991"/>
    </source>
</evidence>
<dbReference type="Pfam" id="PF08389">
    <property type="entry name" value="Xpo1"/>
    <property type="match status" value="1"/>
</dbReference>
<dbReference type="InterPro" id="IPR013598">
    <property type="entry name" value="Exportin-1/Importin-b-like"/>
</dbReference>
<keyword evidence="3" id="KW-0813">Transport</keyword>
<dbReference type="OMA" id="SFHYVFH"/>
<evidence type="ECO:0000256" key="4">
    <source>
        <dbReference type="ARBA" id="ARBA00023242"/>
    </source>
</evidence>
<organism evidence="6 7">
    <name type="scientific">Protomyces lactucae-debilis</name>
    <dbReference type="NCBI Taxonomy" id="2754530"/>
    <lineage>
        <taxon>Eukaryota</taxon>
        <taxon>Fungi</taxon>
        <taxon>Dikarya</taxon>
        <taxon>Ascomycota</taxon>
        <taxon>Taphrinomycotina</taxon>
        <taxon>Taphrinomycetes</taxon>
        <taxon>Taphrinales</taxon>
        <taxon>Protomycetaceae</taxon>
        <taxon>Protomyces</taxon>
    </lineage>
</organism>
<name>A0A1Y2FCA5_PROLT</name>
<dbReference type="SMART" id="SM00913">
    <property type="entry name" value="IBN_N"/>
    <property type="match status" value="1"/>
</dbReference>
<dbReference type="OrthoDB" id="361693at2759"/>
<dbReference type="GeneID" id="63789050"/>
<proteinExistence type="inferred from homology"/>
<dbReference type="Gene3D" id="1.25.10.10">
    <property type="entry name" value="Leucine-rich Repeat Variant"/>
    <property type="match status" value="1"/>
</dbReference>
<dbReference type="InterPro" id="IPR016024">
    <property type="entry name" value="ARM-type_fold"/>
</dbReference>
<comment type="caution">
    <text evidence="6">The sequence shown here is derived from an EMBL/GenBank/DDBJ whole genome shotgun (WGS) entry which is preliminary data.</text>
</comment>
<keyword evidence="7" id="KW-1185">Reference proteome</keyword>
<comment type="similarity">
    <text evidence="2">Belongs to the importin beta family.</text>
</comment>
<dbReference type="RefSeq" id="XP_040724373.1">
    <property type="nucleotide sequence ID" value="XM_040872451.1"/>
</dbReference>
<dbReference type="EMBL" id="MCFI01000013">
    <property type="protein sequence ID" value="ORY80485.1"/>
    <property type="molecule type" value="Genomic_DNA"/>
</dbReference>
<dbReference type="Proteomes" id="UP000193685">
    <property type="component" value="Unassembled WGS sequence"/>
</dbReference>
<comment type="subcellular location">
    <subcellularLocation>
        <location evidence="1">Nucleus</location>
    </subcellularLocation>
</comment>
<evidence type="ECO:0000259" key="5">
    <source>
        <dbReference type="PROSITE" id="PS50166"/>
    </source>
</evidence>
<dbReference type="PROSITE" id="PS50166">
    <property type="entry name" value="IMPORTIN_B_NT"/>
    <property type="match status" value="1"/>
</dbReference>
<feature type="domain" description="Importin N-terminal" evidence="5">
    <location>
        <begin position="20"/>
        <end position="92"/>
    </location>
</feature>
<reference evidence="6 7" key="1">
    <citation type="submission" date="2016-07" db="EMBL/GenBank/DDBJ databases">
        <title>Pervasive Adenine N6-methylation of Active Genes in Fungi.</title>
        <authorList>
            <consortium name="DOE Joint Genome Institute"/>
            <person name="Mondo S.J."/>
            <person name="Dannebaum R.O."/>
            <person name="Kuo R.C."/>
            <person name="Labutti K."/>
            <person name="Haridas S."/>
            <person name="Kuo A."/>
            <person name="Salamov A."/>
            <person name="Ahrendt S.R."/>
            <person name="Lipzen A."/>
            <person name="Sullivan W."/>
            <person name="Andreopoulos W.B."/>
            <person name="Clum A."/>
            <person name="Lindquist E."/>
            <person name="Daum C."/>
            <person name="Ramamoorthy G.K."/>
            <person name="Gryganskyi A."/>
            <person name="Culley D."/>
            <person name="Magnuson J.K."/>
            <person name="James T.Y."/>
            <person name="O'Malley M.A."/>
            <person name="Stajich J.E."/>
            <person name="Spatafora J.W."/>
            <person name="Visel A."/>
            <person name="Grigoriev I.V."/>
        </authorList>
    </citation>
    <scope>NUCLEOTIDE SEQUENCE [LARGE SCALE GENOMIC DNA]</scope>
    <source>
        <strain evidence="6 7">12-1054</strain>
    </source>
</reference>
<dbReference type="InterPro" id="IPR058669">
    <property type="entry name" value="TPR_IPO7/11-like"/>
</dbReference>
<sequence>MEMLVAALEAAASGSMAKEAETYLQQAETQFPGFYPSLQRIYLGQHMTAVSEPARILAAITLKNGMERYWRRSAKHALSAEDKQQIKSALLQGCRQDIPALVSTQNAVVVGRIARQEFPNDWPNLFEDLLQAIMAVQHEEDALIRHLRVLNQVVKALSSVRMTRQRDAFQRAVPPVLSCITQAYEATTANWLRNGENAAMPSDHTLLIADLALKIARRLVCHGYEHPYTDDTCRHFFSLAASHIDPLWQLVAVLNEEDTSPSAQRLRSHLVHAGKFFLELSSSSMESYAMNYAYVLMPGSMQLVKTYWSMVVSAADSPHTTIRKVVVQGLILIKQSVKLVAMPKTNLRVMRGKESADLQAALHMLETDLFAPSSLGGIFEALVTRFLLLRREDLEHWEADPEEWLALQEEGHWQFEVRPCAEKVLLDFFGSFKTQLREPLMQVLQQTAGAQQGDALLMKEALYNALGIAAPHLYDHFDFDGFLPVLEGECADPVRAPIFKRRILVLISQWVTVQCKASSRPSLYRMIGSQLDAADPCLALAAAFAVQPVTEEWDFAVEAFLPFSKHFVLGLLKILAEHVEQAESKMKILTSLGILCERTGTHLGAEELDALLAQIPQEWNKLTTGNEHLVKVALLGLLSRLVLSLRGRSALCYPLVLPLIQYSTDPTNFEHVYLMEESLELWHATLQNATEPRPELLQLFPIALTALPQAGENLKKILYIIESSILLLGDGLAQAGYAGQLAESMISQLPGLKADALSHFCRVLGLGAQVWTPAYLSDALIIQLTRLCIAAPQRGDNLITVCYLCLISQLVLAEPRRLTQSWSSSGEPLLQQFVQCLFEHFDNIGHPKYRKQGCMALTCLLQSGDRHFSDPTVVAQVGNVWEDVLAECQANGDDLVYWVEDANFVEDLAEEAPEMERRKAVSAAQAVCQVRLKEYIRQSLPLVDASLLGASLNGLLQ</sequence>
<dbReference type="Pfam" id="PF03810">
    <property type="entry name" value="IBN_N"/>
    <property type="match status" value="1"/>
</dbReference>